<keyword evidence="4" id="KW-1185">Reference proteome</keyword>
<feature type="region of interest" description="Disordered" evidence="1">
    <location>
        <begin position="75"/>
        <end position="101"/>
    </location>
</feature>
<evidence type="ECO:0000256" key="1">
    <source>
        <dbReference type="SAM" id="MobiDB-lite"/>
    </source>
</evidence>
<dbReference type="Proteomes" id="UP001567537">
    <property type="component" value="Unassembled WGS sequence"/>
</dbReference>
<evidence type="ECO:0000256" key="2">
    <source>
        <dbReference type="SAM" id="Phobius"/>
    </source>
</evidence>
<dbReference type="RefSeq" id="WP_371243484.1">
    <property type="nucleotide sequence ID" value="NZ_JAHWZY010000047.1"/>
</dbReference>
<name>A0ABV4J6S0_9ACTN</name>
<organism evidence="3 4">
    <name type="scientific">Streptomyces pimonensis</name>
    <dbReference type="NCBI Taxonomy" id="2860288"/>
    <lineage>
        <taxon>Bacteria</taxon>
        <taxon>Bacillati</taxon>
        <taxon>Actinomycetota</taxon>
        <taxon>Actinomycetes</taxon>
        <taxon>Kitasatosporales</taxon>
        <taxon>Streptomycetaceae</taxon>
        <taxon>Streptomyces</taxon>
    </lineage>
</organism>
<keyword evidence="2" id="KW-1133">Transmembrane helix</keyword>
<keyword evidence="2" id="KW-0812">Transmembrane</keyword>
<protein>
    <submittedName>
        <fullName evidence="3">Uncharacterized protein</fullName>
    </submittedName>
</protein>
<dbReference type="EMBL" id="JAHWZY010000047">
    <property type="protein sequence ID" value="MEZ3182628.1"/>
    <property type="molecule type" value="Genomic_DNA"/>
</dbReference>
<feature type="transmembrane region" description="Helical" evidence="2">
    <location>
        <begin position="51"/>
        <end position="74"/>
    </location>
</feature>
<sequence>MSRTSRPSPQPRHEIERLHDAFGEVADGLTPSPVPLAAIERAGRARRRRRTAGLVIGCGLLLAPLTAVAVRAALPDHSPPERNEVAATRPTPPGTPDTAGPVRVVAPGERVRAGAGVELWLTKEGKHWSTPETDHQFRSVVDGNADRRHPTVSLMTETVGDRCFLSGLYTGTVDAGRVVVDTGRGRVTASVVRLPGKPDWGVWYADVPLHEDLVVVGVTLHDRHGKEIASLAPSRP</sequence>
<keyword evidence="2" id="KW-0472">Membrane</keyword>
<reference evidence="3 4" key="1">
    <citation type="journal article" date="2021" name="Res Sq">
        <title>Streptomyces Pimoensis sp. nov., Isolated From the Taklimakan Desert in Xinjiang, China.</title>
        <authorList>
            <person name="Zhang P."/>
            <person name="Luo X."/>
            <person name="Luo X."/>
            <person name="Liu Z."/>
            <person name="Xia Z."/>
            <person name="Wan C."/>
            <person name="zhang L."/>
        </authorList>
    </citation>
    <scope>NUCLEOTIDE SEQUENCE [LARGE SCALE GENOMIC DNA]</scope>
    <source>
        <strain evidence="3 4">TRM75549</strain>
    </source>
</reference>
<proteinExistence type="predicted"/>
<accession>A0ABV4J6S0</accession>
<evidence type="ECO:0000313" key="4">
    <source>
        <dbReference type="Proteomes" id="UP001567537"/>
    </source>
</evidence>
<comment type="caution">
    <text evidence="3">The sequence shown here is derived from an EMBL/GenBank/DDBJ whole genome shotgun (WGS) entry which is preliminary data.</text>
</comment>
<evidence type="ECO:0000313" key="3">
    <source>
        <dbReference type="EMBL" id="MEZ3182628.1"/>
    </source>
</evidence>
<gene>
    <name evidence="3" type="ORF">KYY02_29415</name>
</gene>